<dbReference type="InterPro" id="IPR029767">
    <property type="entry name" value="WecB-like"/>
</dbReference>
<sequence length="375" mass="42657">MKVLSITGARPNYIKLAAICEVFSRFFEHVVVDTGQHYDYEMNRVFFDQLSIPEPHYFLGVGSGSHGYQVGEVIKRVEEVLLKEKPNIVVVYGDTNSALGGALATVKAGLRVVHVEAGLRSFDMSMPEEINRRVIDHISTLLFAPTKTAVNNLLSERVPGKVYFVGDVHVYTLRKWLPIAEEKSNILAKLGLKPDEYVLVTLHRAENVDNIMKLSRLLQLINKVAEYYKVIFPVHPRTRKNMVEAKLDIIISKNNNIILTQPLGYIDFIKVLNHTKLVLTDSGGVQREAYLLKKPVIVLRKTTEWVELVELGWVMLYDVEREVNLEQILGWKLRGYVEGLLGDETAPQKIAEIIYHFLQKQDSKEGNSLSFIKET</sequence>
<dbReference type="EMBL" id="DRUB01000106">
    <property type="protein sequence ID" value="HHR96289.1"/>
    <property type="molecule type" value="Genomic_DNA"/>
</dbReference>
<evidence type="ECO:0000259" key="1">
    <source>
        <dbReference type="Pfam" id="PF02350"/>
    </source>
</evidence>
<proteinExistence type="predicted"/>
<dbReference type="PANTHER" id="PTHR43174:SF1">
    <property type="entry name" value="UDP-N-ACETYLGLUCOSAMINE 2-EPIMERASE"/>
    <property type="match status" value="1"/>
</dbReference>
<feature type="domain" description="UDP-N-acetylglucosamine 2-epimerase" evidence="1">
    <location>
        <begin position="26"/>
        <end position="354"/>
    </location>
</feature>
<protein>
    <submittedName>
        <fullName evidence="2">UDP-N-acetylglucosamine 2-epimerase (Non-hydrolyzing)</fullName>
        <ecNumber evidence="2">5.1.3.14</ecNumber>
    </submittedName>
</protein>
<dbReference type="EC" id="5.1.3.14" evidence="2"/>
<gene>
    <name evidence="2" type="ORF">ENL47_05645</name>
</gene>
<dbReference type="PANTHER" id="PTHR43174">
    <property type="entry name" value="UDP-N-ACETYLGLUCOSAMINE 2-EPIMERASE"/>
    <property type="match status" value="1"/>
</dbReference>
<dbReference type="Pfam" id="PF02350">
    <property type="entry name" value="Epimerase_2"/>
    <property type="match status" value="1"/>
</dbReference>
<dbReference type="GO" id="GO:0008761">
    <property type="term" value="F:UDP-N-acetylglucosamine 2-epimerase activity"/>
    <property type="evidence" value="ECO:0007669"/>
    <property type="project" value="UniProtKB-EC"/>
</dbReference>
<accession>A0A7C5UTG6</accession>
<dbReference type="SUPFAM" id="SSF53756">
    <property type="entry name" value="UDP-Glycosyltransferase/glycogen phosphorylase"/>
    <property type="match status" value="1"/>
</dbReference>
<name>A0A7C5UTG6_9CREN</name>
<keyword evidence="2" id="KW-0413">Isomerase</keyword>
<dbReference type="Gene3D" id="3.40.50.2000">
    <property type="entry name" value="Glycogen Phosphorylase B"/>
    <property type="match status" value="2"/>
</dbReference>
<reference evidence="2" key="1">
    <citation type="journal article" date="2020" name="mSystems">
        <title>Genome- and Community-Level Interaction Insights into Carbon Utilization and Element Cycling Functions of Hydrothermarchaeota in Hydrothermal Sediment.</title>
        <authorList>
            <person name="Zhou Z."/>
            <person name="Liu Y."/>
            <person name="Xu W."/>
            <person name="Pan J."/>
            <person name="Luo Z.H."/>
            <person name="Li M."/>
        </authorList>
    </citation>
    <scope>NUCLEOTIDE SEQUENCE [LARGE SCALE GENOMIC DNA]</scope>
    <source>
        <strain evidence="2">SpSt-1</strain>
    </source>
</reference>
<evidence type="ECO:0000313" key="2">
    <source>
        <dbReference type="EMBL" id="HHR96289.1"/>
    </source>
</evidence>
<dbReference type="InterPro" id="IPR003331">
    <property type="entry name" value="UDP_GlcNAc_Epimerase_2_dom"/>
</dbReference>
<organism evidence="2">
    <name type="scientific">Ignisphaera aggregans</name>
    <dbReference type="NCBI Taxonomy" id="334771"/>
    <lineage>
        <taxon>Archaea</taxon>
        <taxon>Thermoproteota</taxon>
        <taxon>Thermoprotei</taxon>
        <taxon>Desulfurococcales</taxon>
        <taxon>Desulfurococcaceae</taxon>
        <taxon>Ignisphaera</taxon>
    </lineage>
</organism>
<dbReference type="CDD" id="cd03786">
    <property type="entry name" value="GTB_UDP-GlcNAc_2-Epimerase"/>
    <property type="match status" value="1"/>
</dbReference>
<dbReference type="AlphaFoldDB" id="A0A7C5UTG6"/>
<comment type="caution">
    <text evidence="2">The sequence shown here is derived from an EMBL/GenBank/DDBJ whole genome shotgun (WGS) entry which is preliminary data.</text>
</comment>
<dbReference type="NCBIfam" id="TIGR00236">
    <property type="entry name" value="wecB"/>
    <property type="match status" value="1"/>
</dbReference>